<dbReference type="InterPro" id="IPR050348">
    <property type="entry name" value="Protein-Tyr_Phosphatase"/>
</dbReference>
<dbReference type="Gene3D" id="3.90.190.10">
    <property type="entry name" value="Protein tyrosine phosphatase superfamily"/>
    <property type="match status" value="1"/>
</dbReference>
<dbReference type="InterPro" id="IPR000242">
    <property type="entry name" value="PTP_cat"/>
</dbReference>
<dbReference type="PANTHER" id="PTHR19134">
    <property type="entry name" value="RECEPTOR-TYPE TYROSINE-PROTEIN PHOSPHATASE"/>
    <property type="match status" value="1"/>
</dbReference>
<comment type="similarity">
    <text evidence="1">Belongs to the protein-tyrosine phosphatase family. Non-receptor class subfamily.</text>
</comment>
<dbReference type="InterPro" id="IPR003595">
    <property type="entry name" value="Tyr_Pase_cat"/>
</dbReference>
<evidence type="ECO:0000313" key="6">
    <source>
        <dbReference type="Proteomes" id="UP000308730"/>
    </source>
</evidence>
<dbReference type="SMART" id="SM00194">
    <property type="entry name" value="PTPc"/>
    <property type="match status" value="1"/>
</dbReference>
<dbReference type="InterPro" id="IPR000387">
    <property type="entry name" value="Tyr_Pase_dom"/>
</dbReference>
<gene>
    <name evidence="5" type="ORF">EUX98_g9312</name>
</gene>
<sequence length="373" mass="40935">MSARKGINRAAQSLTTLSKEEQEVHRYSIAIATHPDNAPGNRYTGVEPYDRTLVNVGCGDDSCEPTGRYLNASWVRELYGGKWWIATQAPLPETFHAYLSMIFQPTSHPPAEFHPRPKSFRATDSSRIRTIVVLTRNMEGGRRKAHPYVPTTEGDTLVSPPEEGVDAPSYEVTLVKATSIEEAHAVQSIVAIQPIDSSGAPIGEPVTFNHLFFSDWPDHGVPEAEYHVGLLKFVKLVDEVNRDISLQPAASRAGLDPDPPIMINCSAGVGRTGTFIALSSLLREAGMLRPVASTVHDASAALPELEPSLLGPLPEQYKEDKAAQEVDALREQRTMMVQKEDQMGFLYDSLLLAYELEKKGSDTASIASRRTSK</sequence>
<dbReference type="Proteomes" id="UP000308730">
    <property type="component" value="Unassembled WGS sequence"/>
</dbReference>
<dbReference type="InterPro" id="IPR029021">
    <property type="entry name" value="Prot-tyrosine_phosphatase-like"/>
</dbReference>
<keyword evidence="6" id="KW-1185">Reference proteome</keyword>
<evidence type="ECO:0000256" key="2">
    <source>
        <dbReference type="SAM" id="MobiDB-lite"/>
    </source>
</evidence>
<dbReference type="PROSITE" id="PS50056">
    <property type="entry name" value="TYR_PHOSPHATASE_2"/>
    <property type="match status" value="1"/>
</dbReference>
<name>A0A4S4LV83_9APHY</name>
<dbReference type="EMBL" id="SGPM01000739">
    <property type="protein sequence ID" value="THH16362.1"/>
    <property type="molecule type" value="Genomic_DNA"/>
</dbReference>
<dbReference type="GO" id="GO:0004725">
    <property type="term" value="F:protein tyrosine phosphatase activity"/>
    <property type="evidence" value="ECO:0007669"/>
    <property type="project" value="InterPro"/>
</dbReference>
<dbReference type="CDD" id="cd00047">
    <property type="entry name" value="PTPc"/>
    <property type="match status" value="1"/>
</dbReference>
<dbReference type="SUPFAM" id="SSF52799">
    <property type="entry name" value="(Phosphotyrosine protein) phosphatases II"/>
    <property type="match status" value="1"/>
</dbReference>
<organism evidence="5 6">
    <name type="scientific">Antrodiella citrinella</name>
    <dbReference type="NCBI Taxonomy" id="2447956"/>
    <lineage>
        <taxon>Eukaryota</taxon>
        <taxon>Fungi</taxon>
        <taxon>Dikarya</taxon>
        <taxon>Basidiomycota</taxon>
        <taxon>Agaricomycotina</taxon>
        <taxon>Agaricomycetes</taxon>
        <taxon>Polyporales</taxon>
        <taxon>Steccherinaceae</taxon>
        <taxon>Antrodiella</taxon>
    </lineage>
</organism>
<dbReference type="OrthoDB" id="10253954at2759"/>
<proteinExistence type="inferred from homology"/>
<comment type="caution">
    <text evidence="5">The sequence shown here is derived from an EMBL/GenBank/DDBJ whole genome shotgun (WGS) entry which is preliminary data.</text>
</comment>
<reference evidence="5 6" key="1">
    <citation type="submission" date="2019-02" db="EMBL/GenBank/DDBJ databases">
        <title>Genome sequencing of the rare red list fungi Antrodiella citrinella (Flaviporus citrinellus).</title>
        <authorList>
            <person name="Buettner E."/>
            <person name="Kellner H."/>
        </authorList>
    </citation>
    <scope>NUCLEOTIDE SEQUENCE [LARGE SCALE GENOMIC DNA]</scope>
    <source>
        <strain evidence="5 6">DSM 108506</strain>
    </source>
</reference>
<dbReference type="SMART" id="SM00404">
    <property type="entry name" value="PTPc_motif"/>
    <property type="match status" value="1"/>
</dbReference>
<dbReference type="PANTHER" id="PTHR19134:SF449">
    <property type="entry name" value="TYROSINE-PROTEIN PHOSPHATASE 1"/>
    <property type="match status" value="1"/>
</dbReference>
<feature type="region of interest" description="Disordered" evidence="2">
    <location>
        <begin position="142"/>
        <end position="163"/>
    </location>
</feature>
<feature type="domain" description="Tyrosine specific protein phosphatases" evidence="4">
    <location>
        <begin position="231"/>
        <end position="344"/>
    </location>
</feature>
<evidence type="ECO:0000313" key="5">
    <source>
        <dbReference type="EMBL" id="THH16362.1"/>
    </source>
</evidence>
<feature type="domain" description="Tyrosine-protein phosphatase" evidence="3">
    <location>
        <begin position="10"/>
        <end position="353"/>
    </location>
</feature>
<evidence type="ECO:0000256" key="1">
    <source>
        <dbReference type="ARBA" id="ARBA00009649"/>
    </source>
</evidence>
<dbReference type="Pfam" id="PF00102">
    <property type="entry name" value="Y_phosphatase"/>
    <property type="match status" value="2"/>
</dbReference>
<dbReference type="PRINTS" id="PR00700">
    <property type="entry name" value="PRTYPHPHTASE"/>
</dbReference>
<dbReference type="AlphaFoldDB" id="A0A4S4LV83"/>
<evidence type="ECO:0000259" key="3">
    <source>
        <dbReference type="PROSITE" id="PS50055"/>
    </source>
</evidence>
<accession>A0A4S4LV83</accession>
<dbReference type="PROSITE" id="PS50055">
    <property type="entry name" value="TYR_PHOSPHATASE_PTP"/>
    <property type="match status" value="1"/>
</dbReference>
<protein>
    <recommendedName>
        <fullName evidence="7">Phosphatases II</fullName>
    </recommendedName>
</protein>
<evidence type="ECO:0008006" key="7">
    <source>
        <dbReference type="Google" id="ProtNLM"/>
    </source>
</evidence>
<evidence type="ECO:0000259" key="4">
    <source>
        <dbReference type="PROSITE" id="PS50056"/>
    </source>
</evidence>